<gene>
    <name evidence="2" type="ORF">FRL26_08830</name>
</gene>
<reference evidence="2" key="1">
    <citation type="submission" date="2019-08" db="EMBL/GenBank/DDBJ databases">
        <authorList>
            <consortium name="PulseNet: The National Subtyping Network for Foodborne Disease Surveillance"/>
            <person name="Tarr C.L."/>
            <person name="Trees E."/>
            <person name="Katz L.S."/>
            <person name="Carleton-Romer H.A."/>
            <person name="Stroika S."/>
            <person name="Kucerova Z."/>
            <person name="Roache K.F."/>
            <person name="Sabol A.L."/>
            <person name="Besser J."/>
            <person name="Gerner-Smidt P."/>
        </authorList>
    </citation>
    <scope>NUCLEOTIDE SEQUENCE</scope>
    <source>
        <strain evidence="2">PNUSAS086289</strain>
    </source>
</reference>
<feature type="chain" id="PRO_5026287568" evidence="1">
    <location>
        <begin position="26"/>
        <end position="184"/>
    </location>
</feature>
<evidence type="ECO:0000256" key="1">
    <source>
        <dbReference type="SAM" id="SignalP"/>
    </source>
</evidence>
<comment type="caution">
    <text evidence="2">The sequence shown here is derived from an EMBL/GenBank/DDBJ whole genome shotgun (WGS) entry which is preliminary data.</text>
</comment>
<accession>A0A5Y5T9Y9</accession>
<keyword evidence="1" id="KW-0732">Signal</keyword>
<dbReference type="GO" id="GO:0009289">
    <property type="term" value="C:pilus"/>
    <property type="evidence" value="ECO:0007669"/>
    <property type="project" value="InterPro"/>
</dbReference>
<proteinExistence type="predicted"/>
<dbReference type="EMBL" id="AAJCCP010000007">
    <property type="protein sequence ID" value="ECK5213790.1"/>
    <property type="molecule type" value="Genomic_DNA"/>
</dbReference>
<dbReference type="InterPro" id="IPR008966">
    <property type="entry name" value="Adhesion_dom_sf"/>
</dbReference>
<organism evidence="2">
    <name type="scientific">Salmonella enterica</name>
    <name type="common">Salmonella choleraesuis</name>
    <dbReference type="NCBI Taxonomy" id="28901"/>
    <lineage>
        <taxon>Bacteria</taxon>
        <taxon>Pseudomonadati</taxon>
        <taxon>Pseudomonadota</taxon>
        <taxon>Gammaproteobacteria</taxon>
        <taxon>Enterobacterales</taxon>
        <taxon>Enterobacteriaceae</taxon>
        <taxon>Salmonella</taxon>
    </lineage>
</organism>
<sequence>MMTKNIILPGMVVAAVMLTSTSVLADTQGTQTFTANINESTCVITGYDINHDFGEITKQDLLAKGDWVSLKTYSEDKISVTGCSAGDTAVNVSTMYDEVPGMGTYGWVNNKGTAKGLGVKLIRDEASGDGFGLGGVGYDFPLVNGAVEIPVGIELARVAKSIVPDADVAVGTAKFNATIAVTVK</sequence>
<feature type="signal peptide" evidence="1">
    <location>
        <begin position="1"/>
        <end position="25"/>
    </location>
</feature>
<dbReference type="GO" id="GO:0007155">
    <property type="term" value="P:cell adhesion"/>
    <property type="evidence" value="ECO:0007669"/>
    <property type="project" value="InterPro"/>
</dbReference>
<name>A0A5Y5T9Y9_SALER</name>
<dbReference type="Gene3D" id="2.60.40.1090">
    <property type="entry name" value="Fimbrial-type adhesion domain"/>
    <property type="match status" value="1"/>
</dbReference>
<dbReference type="InterPro" id="IPR036937">
    <property type="entry name" value="Adhesion_dom_fimbrial_sf"/>
</dbReference>
<evidence type="ECO:0000313" key="2">
    <source>
        <dbReference type="EMBL" id="ECK5213790.1"/>
    </source>
</evidence>
<dbReference type="AlphaFoldDB" id="A0A5Y5T9Y9"/>
<protein>
    <submittedName>
        <fullName evidence="2">Type 1 fimbrial protein</fullName>
    </submittedName>
</protein>
<dbReference type="SUPFAM" id="SSF49401">
    <property type="entry name" value="Bacterial adhesins"/>
    <property type="match status" value="1"/>
</dbReference>